<feature type="binding site" evidence="10">
    <location>
        <position position="150"/>
    </location>
    <ligand>
        <name>Mg(2+)</name>
        <dbReference type="ChEBI" id="CHEBI:18420"/>
        <label>1</label>
        <note>catalytic</note>
    </ligand>
</feature>
<feature type="binding site" evidence="10">
    <location>
        <position position="75"/>
    </location>
    <ligand>
        <name>Mg(2+)</name>
        <dbReference type="ChEBI" id="CHEBI:18420"/>
        <label>1</label>
        <note>catalytic</note>
    </ligand>
</feature>
<dbReference type="Proteomes" id="UP000027361">
    <property type="component" value="Unassembled WGS sequence"/>
</dbReference>
<dbReference type="InterPro" id="IPR000760">
    <property type="entry name" value="Inositol_monophosphatase-like"/>
</dbReference>
<feature type="binding site" evidence="10">
    <location>
        <position position="152"/>
    </location>
    <ligand>
        <name>Mg(2+)</name>
        <dbReference type="ChEBI" id="CHEBI:18420"/>
        <label>1</label>
        <note>catalytic</note>
    </ligand>
</feature>
<feature type="binding site" evidence="10">
    <location>
        <position position="313"/>
    </location>
    <ligand>
        <name>Mg(2+)</name>
        <dbReference type="ChEBI" id="CHEBI:18420"/>
        <label>1</label>
        <note>catalytic</note>
    </ligand>
</feature>
<comment type="catalytic activity">
    <reaction evidence="8">
        <text>adenosine 3',5'-bisphosphate + H2O = AMP + phosphate</text>
        <dbReference type="Rhea" id="RHEA:10040"/>
        <dbReference type="ChEBI" id="CHEBI:15377"/>
        <dbReference type="ChEBI" id="CHEBI:43474"/>
        <dbReference type="ChEBI" id="CHEBI:58343"/>
        <dbReference type="ChEBI" id="CHEBI:456215"/>
        <dbReference type="EC" id="3.1.3.7"/>
    </reaction>
    <physiologicalReaction direction="left-to-right" evidence="8">
        <dbReference type="Rhea" id="RHEA:10041"/>
    </physiologicalReaction>
</comment>
<dbReference type="NCBIfam" id="TIGR01330">
    <property type="entry name" value="bisphos_HAL2"/>
    <property type="match status" value="1"/>
</dbReference>
<accession>A0A066V4X9</accession>
<evidence type="ECO:0000256" key="5">
    <source>
        <dbReference type="ARBA" id="ARBA00022801"/>
    </source>
</evidence>
<dbReference type="InterPro" id="IPR020550">
    <property type="entry name" value="Inositol_monophosphatase_CS"/>
</dbReference>
<dbReference type="InterPro" id="IPR006239">
    <property type="entry name" value="DPNP"/>
</dbReference>
<comment type="caution">
    <text evidence="11">The sequence shown here is derived from an EMBL/GenBank/DDBJ whole genome shotgun (WGS) entry which is preliminary data.</text>
</comment>
<comment type="cofactor">
    <cofactor evidence="1 10">
        <name>Mg(2+)</name>
        <dbReference type="ChEBI" id="CHEBI:18420"/>
    </cofactor>
</comment>
<evidence type="ECO:0000256" key="10">
    <source>
        <dbReference type="PIRSR" id="PIRSR600760-2"/>
    </source>
</evidence>
<dbReference type="PROSITE" id="PS00629">
    <property type="entry name" value="IMP_1"/>
    <property type="match status" value="1"/>
</dbReference>
<dbReference type="AlphaFoldDB" id="A0A066V4X9"/>
<evidence type="ECO:0000256" key="2">
    <source>
        <dbReference type="ARBA" id="ARBA00009759"/>
    </source>
</evidence>
<dbReference type="Gene3D" id="3.40.190.80">
    <property type="match status" value="1"/>
</dbReference>
<dbReference type="PANTHER" id="PTHR43200:SF6">
    <property type="entry name" value="3'(2'),5'-BISPHOSPHATE NUCLEOTIDASE"/>
    <property type="match status" value="1"/>
</dbReference>
<dbReference type="InParanoid" id="A0A066V4X9"/>
<dbReference type="GO" id="GO:0046872">
    <property type="term" value="F:metal ion binding"/>
    <property type="evidence" value="ECO:0007669"/>
    <property type="project" value="UniProtKB-KW"/>
</dbReference>
<keyword evidence="6 10" id="KW-0460">Magnesium</keyword>
<evidence type="ECO:0000256" key="4">
    <source>
        <dbReference type="ARBA" id="ARBA00022723"/>
    </source>
</evidence>
<gene>
    <name evidence="11" type="ORF">K437DRAFT_229544</name>
</gene>
<feature type="binding site" evidence="10">
    <location>
        <position position="153"/>
    </location>
    <ligand>
        <name>Mg(2+)</name>
        <dbReference type="ChEBI" id="CHEBI:18420"/>
        <label>1</label>
        <note>catalytic</note>
    </ligand>
</feature>
<organism evidence="11 12">
    <name type="scientific">Tilletiaria anomala (strain ATCC 24038 / CBS 436.72 / UBC 951)</name>
    <dbReference type="NCBI Taxonomy" id="1037660"/>
    <lineage>
        <taxon>Eukaryota</taxon>
        <taxon>Fungi</taxon>
        <taxon>Dikarya</taxon>
        <taxon>Basidiomycota</taxon>
        <taxon>Ustilaginomycotina</taxon>
        <taxon>Exobasidiomycetes</taxon>
        <taxon>Georgefischeriales</taxon>
        <taxon>Tilletiariaceae</taxon>
        <taxon>Tilletiaria</taxon>
    </lineage>
</organism>
<evidence type="ECO:0000256" key="9">
    <source>
        <dbReference type="ARBA" id="ARBA00044484"/>
    </source>
</evidence>
<keyword evidence="4 10" id="KW-0479">Metal-binding</keyword>
<dbReference type="PANTHER" id="PTHR43200">
    <property type="entry name" value="PHOSPHATASE"/>
    <property type="match status" value="1"/>
</dbReference>
<evidence type="ECO:0000256" key="6">
    <source>
        <dbReference type="ARBA" id="ARBA00022842"/>
    </source>
</evidence>
<comment type="similarity">
    <text evidence="2">Belongs to the inositol monophosphatase superfamily.</text>
</comment>
<reference evidence="11 12" key="1">
    <citation type="submission" date="2014-05" db="EMBL/GenBank/DDBJ databases">
        <title>Draft genome sequence of a rare smut relative, Tilletiaria anomala UBC 951.</title>
        <authorList>
            <consortium name="DOE Joint Genome Institute"/>
            <person name="Toome M."/>
            <person name="Kuo A."/>
            <person name="Henrissat B."/>
            <person name="Lipzen A."/>
            <person name="Tritt A."/>
            <person name="Yoshinaga Y."/>
            <person name="Zane M."/>
            <person name="Barry K."/>
            <person name="Grigoriev I.V."/>
            <person name="Spatafora J.W."/>
            <person name="Aimea M.C."/>
        </authorList>
    </citation>
    <scope>NUCLEOTIDE SEQUENCE [LARGE SCALE GENOMIC DNA]</scope>
    <source>
        <strain evidence="11 12">UBC 951</strain>
    </source>
</reference>
<sequence length="378" mass="40289">MTKSEAPYARERSIAIRAVLRASQLTSSVFDKLISASDSLTKSDKSPVTVGDFGAQAVVNSILATHFPDDPIVGEEDSSDLKTEEGKSIKEQVCRLAREALKGAATNCPGLSGQGVQKQEEEDLTEEKLLAAIDRGNHEGGAIGRMWALDPIDGTKGFLRGGQYAVCLAFIVDGVVQVGVMGCPNLPISPADPKPSGDKERDAQVDKSKLGTVYVAVRGQGAFQRTLHDETETRISMRSLSASKLSQASFCESVESGHSSHGTNARIAELLGIKNKSVRMDSQAKYASIARGDGDIYLRLPVGDGSYQEKIWDHASGLLLVEEAGGKVTDLRGQALNFGAGRTLRDNKGVVAAHWDVHGQVIEAVSKALMEEGRGSLL</sequence>
<protein>
    <recommendedName>
        <fullName evidence="3">3'(2'),5'-bisphosphate nucleotidase</fullName>
        <ecNumber evidence="3">3.1.3.7</ecNumber>
    </recommendedName>
</protein>
<evidence type="ECO:0000256" key="1">
    <source>
        <dbReference type="ARBA" id="ARBA00001946"/>
    </source>
</evidence>
<dbReference type="FunCoup" id="A0A066V4X9">
    <property type="interactions" value="55"/>
</dbReference>
<dbReference type="PRINTS" id="PR00377">
    <property type="entry name" value="IMPHPHTASES"/>
</dbReference>
<proteinExistence type="inferred from homology"/>
<dbReference type="HOGENOM" id="CLU_033446_2_1_1"/>
<dbReference type="InterPro" id="IPR051090">
    <property type="entry name" value="Inositol_monoP_superfamily"/>
</dbReference>
<keyword evidence="5" id="KW-0378">Hydrolase</keyword>
<dbReference type="RefSeq" id="XP_013240167.1">
    <property type="nucleotide sequence ID" value="XM_013384713.1"/>
</dbReference>
<evidence type="ECO:0000313" key="11">
    <source>
        <dbReference type="EMBL" id="KDN36782.1"/>
    </source>
</evidence>
<dbReference type="GO" id="GO:0000103">
    <property type="term" value="P:sulfate assimilation"/>
    <property type="evidence" value="ECO:0007669"/>
    <property type="project" value="TreeGrafter"/>
</dbReference>
<dbReference type="EC" id="3.1.3.7" evidence="3"/>
<dbReference type="OMA" id="MSYQQER"/>
<dbReference type="SUPFAM" id="SSF56655">
    <property type="entry name" value="Carbohydrate phosphatase"/>
    <property type="match status" value="1"/>
</dbReference>
<dbReference type="GO" id="GO:0008441">
    <property type="term" value="F:3'(2'),5'-bisphosphate nucleotidase activity"/>
    <property type="evidence" value="ECO:0007669"/>
    <property type="project" value="UniProtKB-EC"/>
</dbReference>
<dbReference type="PROSITE" id="PS00630">
    <property type="entry name" value="IMP_2"/>
    <property type="match status" value="1"/>
</dbReference>
<comment type="catalytic activity">
    <reaction evidence="7">
        <text>adenosine 2',5'-bisphosphate + H2O = AMP + phosphate</text>
        <dbReference type="Rhea" id="RHEA:77643"/>
        <dbReference type="ChEBI" id="CHEBI:15377"/>
        <dbReference type="ChEBI" id="CHEBI:43474"/>
        <dbReference type="ChEBI" id="CHEBI:194156"/>
        <dbReference type="ChEBI" id="CHEBI:456215"/>
        <dbReference type="EC" id="3.1.3.7"/>
    </reaction>
    <physiologicalReaction direction="left-to-right" evidence="7">
        <dbReference type="Rhea" id="RHEA:77644"/>
    </physiologicalReaction>
</comment>
<dbReference type="CDD" id="cd01517">
    <property type="entry name" value="PAP_phosphatase"/>
    <property type="match status" value="1"/>
</dbReference>
<evidence type="ECO:0000256" key="8">
    <source>
        <dbReference type="ARBA" id="ARBA00044479"/>
    </source>
</evidence>
<dbReference type="EMBL" id="JMSN01000156">
    <property type="protein sequence ID" value="KDN36782.1"/>
    <property type="molecule type" value="Genomic_DNA"/>
</dbReference>
<dbReference type="FunFam" id="3.40.190.80:FF:000003">
    <property type="entry name" value="PAP-specific phosphatase HAL2-like"/>
    <property type="match status" value="1"/>
</dbReference>
<evidence type="ECO:0000256" key="3">
    <source>
        <dbReference type="ARBA" id="ARBA00012633"/>
    </source>
</evidence>
<dbReference type="GeneID" id="25262705"/>
<dbReference type="Pfam" id="PF00459">
    <property type="entry name" value="Inositol_P"/>
    <property type="match status" value="1"/>
</dbReference>
<keyword evidence="12" id="KW-1185">Reference proteome</keyword>
<dbReference type="GO" id="GO:0046854">
    <property type="term" value="P:phosphatidylinositol phosphate biosynthetic process"/>
    <property type="evidence" value="ECO:0007669"/>
    <property type="project" value="InterPro"/>
</dbReference>
<dbReference type="STRING" id="1037660.A0A066V4X9"/>
<dbReference type="Gene3D" id="3.30.540.10">
    <property type="entry name" value="Fructose-1,6-Bisphosphatase, subunit A, domain 1"/>
    <property type="match status" value="1"/>
</dbReference>
<comment type="catalytic activity">
    <reaction evidence="9">
        <text>3'-phosphoadenylyl sulfate + H2O = adenosine 5'-phosphosulfate + phosphate</text>
        <dbReference type="Rhea" id="RHEA:77639"/>
        <dbReference type="ChEBI" id="CHEBI:15377"/>
        <dbReference type="ChEBI" id="CHEBI:43474"/>
        <dbReference type="ChEBI" id="CHEBI:58243"/>
        <dbReference type="ChEBI" id="CHEBI:58339"/>
        <dbReference type="EC" id="3.1.3.7"/>
    </reaction>
    <physiologicalReaction direction="left-to-right" evidence="9">
        <dbReference type="Rhea" id="RHEA:77640"/>
    </physiologicalReaction>
</comment>
<dbReference type="OrthoDB" id="411145at2759"/>
<dbReference type="InterPro" id="IPR020583">
    <property type="entry name" value="Inositol_monoP_metal-BS"/>
</dbReference>
<evidence type="ECO:0000256" key="7">
    <source>
        <dbReference type="ARBA" id="ARBA00044466"/>
    </source>
</evidence>
<name>A0A066V4X9_TILAU</name>
<evidence type="ECO:0000313" key="12">
    <source>
        <dbReference type="Proteomes" id="UP000027361"/>
    </source>
</evidence>